<dbReference type="AlphaFoldDB" id="A0A4Q9Q9A1"/>
<evidence type="ECO:0000256" key="1">
    <source>
        <dbReference type="SAM" id="MobiDB-lite"/>
    </source>
</evidence>
<evidence type="ECO:0000313" key="3">
    <source>
        <dbReference type="Proteomes" id="UP000292082"/>
    </source>
</evidence>
<protein>
    <submittedName>
        <fullName evidence="2">Uncharacterized protein</fullName>
    </submittedName>
</protein>
<evidence type="ECO:0000313" key="2">
    <source>
        <dbReference type="EMBL" id="TBU64187.1"/>
    </source>
</evidence>
<reference evidence="2 3" key="1">
    <citation type="submission" date="2019-01" db="EMBL/GenBank/DDBJ databases">
        <title>Draft genome sequences of three monokaryotic isolates of the white-rot basidiomycete fungus Dichomitus squalens.</title>
        <authorList>
            <consortium name="DOE Joint Genome Institute"/>
            <person name="Lopez S.C."/>
            <person name="Andreopoulos B."/>
            <person name="Pangilinan J."/>
            <person name="Lipzen A."/>
            <person name="Riley R."/>
            <person name="Ahrendt S."/>
            <person name="Ng V."/>
            <person name="Barry K."/>
            <person name="Daum C."/>
            <person name="Grigoriev I.V."/>
            <person name="Hilden K.S."/>
            <person name="Makela M.R."/>
            <person name="de Vries R.P."/>
        </authorList>
    </citation>
    <scope>NUCLEOTIDE SEQUENCE [LARGE SCALE GENOMIC DNA]</scope>
    <source>
        <strain evidence="2 3">CBS 464.89</strain>
    </source>
</reference>
<dbReference type="EMBL" id="ML145087">
    <property type="protein sequence ID" value="TBU64187.1"/>
    <property type="molecule type" value="Genomic_DNA"/>
</dbReference>
<sequence>MAPFNSNLSLPLHPPASTTSNDEEDYDVYLFYPSRNQIYQRARQSSWEPSWDEGLWSSSDVSDVRLFFVASSQPATYVQCQPSSPTYSYDSDFVYPNPADEHGISVFGYSSLFRRGLWAQSRRISRRFDDFVAKIINAWRCLKMRFGRRAHSTSPV</sequence>
<feature type="region of interest" description="Disordered" evidence="1">
    <location>
        <begin position="1"/>
        <end position="21"/>
    </location>
</feature>
<keyword evidence="3" id="KW-1185">Reference proteome</keyword>
<dbReference type="Proteomes" id="UP000292082">
    <property type="component" value="Unassembled WGS sequence"/>
</dbReference>
<name>A0A4Q9Q9A1_9APHY</name>
<accession>A0A4Q9Q9A1</accession>
<proteinExistence type="predicted"/>
<gene>
    <name evidence="2" type="ORF">BD310DRAFT_868422</name>
</gene>
<organism evidence="2 3">
    <name type="scientific">Dichomitus squalens</name>
    <dbReference type="NCBI Taxonomy" id="114155"/>
    <lineage>
        <taxon>Eukaryota</taxon>
        <taxon>Fungi</taxon>
        <taxon>Dikarya</taxon>
        <taxon>Basidiomycota</taxon>
        <taxon>Agaricomycotina</taxon>
        <taxon>Agaricomycetes</taxon>
        <taxon>Polyporales</taxon>
        <taxon>Polyporaceae</taxon>
        <taxon>Dichomitus</taxon>
    </lineage>
</organism>